<organism evidence="1 2">
    <name type="scientific">Trichophyton tonsurans (strain CBS 112818)</name>
    <name type="common">Scalp ringworm fungus</name>
    <dbReference type="NCBI Taxonomy" id="647933"/>
    <lineage>
        <taxon>Eukaryota</taxon>
        <taxon>Fungi</taxon>
        <taxon>Dikarya</taxon>
        <taxon>Ascomycota</taxon>
        <taxon>Pezizomycotina</taxon>
        <taxon>Eurotiomycetes</taxon>
        <taxon>Eurotiomycetidae</taxon>
        <taxon>Onygenales</taxon>
        <taxon>Arthrodermataceae</taxon>
        <taxon>Trichophyton</taxon>
    </lineage>
</organism>
<accession>F2S7Q1</accession>
<dbReference type="Proteomes" id="UP000009172">
    <property type="component" value="Unassembled WGS sequence"/>
</dbReference>
<dbReference type="HOGENOM" id="CLU_2198896_0_0_1"/>
<proteinExistence type="predicted"/>
<name>F2S7Q1_TRIT1</name>
<gene>
    <name evidence="1" type="ORF">TESG_08602</name>
</gene>
<protein>
    <submittedName>
        <fullName evidence="1">Uncharacterized protein</fullName>
    </submittedName>
</protein>
<sequence>MTVELSVAFYNDKLDPKTRTIFFSETGATCKKSYREIIVRNVVRTRGSPEGFAEYTNLLGSGEAALPMHKMGSLWSGYVKDVQSSSGSYQVNERIVEWQELPLTGTIV</sequence>
<keyword evidence="2" id="KW-1185">Reference proteome</keyword>
<evidence type="ECO:0000313" key="1">
    <source>
        <dbReference type="EMBL" id="EGD99600.1"/>
    </source>
</evidence>
<dbReference type="EMBL" id="GG698524">
    <property type="protein sequence ID" value="EGD99600.1"/>
    <property type="molecule type" value="Genomic_DNA"/>
</dbReference>
<reference evidence="2" key="1">
    <citation type="journal article" date="2012" name="MBio">
        <title>Comparative genome analysis of Trichophyton rubrum and related dermatophytes reveals candidate genes involved in infection.</title>
        <authorList>
            <person name="Martinez D.A."/>
            <person name="Oliver B.G."/>
            <person name="Graeser Y."/>
            <person name="Goldberg J.M."/>
            <person name="Li W."/>
            <person name="Martinez-Rossi N.M."/>
            <person name="Monod M."/>
            <person name="Shelest E."/>
            <person name="Barton R.C."/>
            <person name="Birch E."/>
            <person name="Brakhage A.A."/>
            <person name="Chen Z."/>
            <person name="Gurr S.J."/>
            <person name="Heiman D."/>
            <person name="Heitman J."/>
            <person name="Kosti I."/>
            <person name="Rossi A."/>
            <person name="Saif S."/>
            <person name="Samalova M."/>
            <person name="Saunders C.W."/>
            <person name="Shea T."/>
            <person name="Summerbell R.C."/>
            <person name="Xu J."/>
            <person name="Young S."/>
            <person name="Zeng Q."/>
            <person name="Birren B.W."/>
            <person name="Cuomo C.A."/>
            <person name="White T.C."/>
        </authorList>
    </citation>
    <scope>NUCLEOTIDE SEQUENCE [LARGE SCALE GENOMIC DNA]</scope>
    <source>
        <strain evidence="2">CBS 112818</strain>
    </source>
</reference>
<evidence type="ECO:0000313" key="2">
    <source>
        <dbReference type="Proteomes" id="UP000009172"/>
    </source>
</evidence>
<dbReference type="AlphaFoldDB" id="F2S7Q1"/>